<proteinExistence type="predicted"/>
<keyword evidence="3" id="KW-1185">Reference proteome</keyword>
<evidence type="ECO:0008006" key="4">
    <source>
        <dbReference type="Google" id="ProtNLM"/>
    </source>
</evidence>
<sequence length="740" mass="82406">MPHHHGNHHSYSRDYRTYHPRAQDAAAEAPPPAFSQQVQRAHVERESCKDGADVERAGLVIGECSRGPLSTIFSRNTIDDNDMEAFDHEDFNSSDLELPPPPPNPFAQTGSNAIQSMLDNAFSIRKSTKITTKTLTNHNGAPGTQRARSRWANMYNAFAQDVLKQKSRRAPTAEDIERFFDGIVTTLRPLAHRQAVSFTYIRSGLIHLINTFTFEYKDYKLDSQGRQRISSLFNKLLADKKLTKDPVREKQWLGCGVVHRLSLALIRDSLTHGTRSWDTTLYKALSLVLMAALSARGGDIARIGDYHGKGSICLCWKHVCVKVVRVDNQTTFAAEITLAFTKGNKDDPKKNKVIRIDSLVEPSWNVSCPVKLLLIVALRLGVTSETSIDDVIANAEKRVDKKIIWAYPEWPVQPRFKSKGSGVHKDQPASTLQFRTNLIEAAGLAGIIDGVTTQDLRRGSARDVAYLPNLQYPSINAAASSLGHTRASRKKGITQDYVGKPRDSAWGKVLDAYADAPMELFGVQLVNSSLKRKRDYTSQDLTALCKEYGLDPTLRASRQKASRASAASRRQQWATDQMMATETDATNQRTTIGTDASKVPFDYDAQTSTDPAFWDPSLWENALYEAEQAAVTQTRDIAPFVYDAQTSIDPALLELENFITADPQTSGVAIDDAIVDAHDPTYGMHDASTPPELLTEPLDFLRFFSRYNVLHIQEWDEAVHGVVLGSRDKPTQDCDRDAAR</sequence>
<dbReference type="Proteomes" id="UP001357485">
    <property type="component" value="Unassembled WGS sequence"/>
</dbReference>
<organism evidence="2 3">
    <name type="scientific">Cryomyces antarcticus</name>
    <dbReference type="NCBI Taxonomy" id="329879"/>
    <lineage>
        <taxon>Eukaryota</taxon>
        <taxon>Fungi</taxon>
        <taxon>Dikarya</taxon>
        <taxon>Ascomycota</taxon>
        <taxon>Pezizomycotina</taxon>
        <taxon>Dothideomycetes</taxon>
        <taxon>Dothideomycetes incertae sedis</taxon>
        <taxon>Cryomyces</taxon>
    </lineage>
</organism>
<gene>
    <name evidence="2" type="ORF">LTR16_001321</name>
</gene>
<feature type="compositionally biased region" description="Low complexity" evidence="1">
    <location>
        <begin position="562"/>
        <end position="572"/>
    </location>
</feature>
<name>A0ABR0M8K2_9PEZI</name>
<evidence type="ECO:0000313" key="3">
    <source>
        <dbReference type="Proteomes" id="UP001357485"/>
    </source>
</evidence>
<comment type="caution">
    <text evidence="2">The sequence shown here is derived from an EMBL/GenBank/DDBJ whole genome shotgun (WGS) entry which is preliminary data.</text>
</comment>
<accession>A0ABR0M8K2</accession>
<feature type="region of interest" description="Disordered" evidence="1">
    <location>
        <begin position="556"/>
        <end position="575"/>
    </location>
</feature>
<evidence type="ECO:0000256" key="1">
    <source>
        <dbReference type="SAM" id="MobiDB-lite"/>
    </source>
</evidence>
<feature type="region of interest" description="Disordered" evidence="1">
    <location>
        <begin position="21"/>
        <end position="50"/>
    </location>
</feature>
<dbReference type="EMBL" id="JAVRRA010000066">
    <property type="protein sequence ID" value="KAK5294415.1"/>
    <property type="molecule type" value="Genomic_DNA"/>
</dbReference>
<evidence type="ECO:0000313" key="2">
    <source>
        <dbReference type="EMBL" id="KAK5294415.1"/>
    </source>
</evidence>
<reference evidence="2 3" key="1">
    <citation type="submission" date="2023-08" db="EMBL/GenBank/DDBJ databases">
        <title>Black Yeasts Isolated from many extreme environments.</title>
        <authorList>
            <person name="Coleine C."/>
            <person name="Stajich J.E."/>
            <person name="Selbmann L."/>
        </authorList>
    </citation>
    <scope>NUCLEOTIDE SEQUENCE [LARGE SCALE GENOMIC DNA]</scope>
    <source>
        <strain evidence="2 3">CCFEE 536</strain>
    </source>
</reference>
<protein>
    <recommendedName>
        <fullName evidence="4">Ndc10 domain-containing protein</fullName>
    </recommendedName>
</protein>
<feature type="compositionally biased region" description="Basic and acidic residues" evidence="1">
    <location>
        <begin position="41"/>
        <end position="50"/>
    </location>
</feature>